<gene>
    <name evidence="1" type="ORF">QE152_g5783</name>
</gene>
<keyword evidence="2" id="KW-1185">Reference proteome</keyword>
<dbReference type="Proteomes" id="UP001458880">
    <property type="component" value="Unassembled WGS sequence"/>
</dbReference>
<dbReference type="AlphaFoldDB" id="A0AAW1MLE5"/>
<organism evidence="1 2">
    <name type="scientific">Popillia japonica</name>
    <name type="common">Japanese beetle</name>
    <dbReference type="NCBI Taxonomy" id="7064"/>
    <lineage>
        <taxon>Eukaryota</taxon>
        <taxon>Metazoa</taxon>
        <taxon>Ecdysozoa</taxon>
        <taxon>Arthropoda</taxon>
        <taxon>Hexapoda</taxon>
        <taxon>Insecta</taxon>
        <taxon>Pterygota</taxon>
        <taxon>Neoptera</taxon>
        <taxon>Endopterygota</taxon>
        <taxon>Coleoptera</taxon>
        <taxon>Polyphaga</taxon>
        <taxon>Scarabaeiformia</taxon>
        <taxon>Scarabaeidae</taxon>
        <taxon>Rutelinae</taxon>
        <taxon>Popillia</taxon>
    </lineage>
</organism>
<name>A0AAW1MLE5_POPJA</name>
<evidence type="ECO:0000313" key="2">
    <source>
        <dbReference type="Proteomes" id="UP001458880"/>
    </source>
</evidence>
<comment type="caution">
    <text evidence="1">The sequence shown here is derived from an EMBL/GenBank/DDBJ whole genome shotgun (WGS) entry which is preliminary data.</text>
</comment>
<accession>A0AAW1MLE5</accession>
<evidence type="ECO:0000313" key="1">
    <source>
        <dbReference type="EMBL" id="KAK9746859.1"/>
    </source>
</evidence>
<dbReference type="EMBL" id="JASPKY010000036">
    <property type="protein sequence ID" value="KAK9746859.1"/>
    <property type="molecule type" value="Genomic_DNA"/>
</dbReference>
<proteinExistence type="predicted"/>
<sequence>MLQDAKPSLQLLSIPRPSKELKTLKIWPRTIRENVFIVSASPSTLPVTCAGHEGVSGNLDLDQRGNLVQYRSLDFTINKI</sequence>
<reference evidence="1 2" key="1">
    <citation type="journal article" date="2024" name="BMC Genomics">
        <title>De novo assembly and annotation of Popillia japonica's genome with initial clues to its potential as an invasive pest.</title>
        <authorList>
            <person name="Cucini C."/>
            <person name="Boschi S."/>
            <person name="Funari R."/>
            <person name="Cardaioli E."/>
            <person name="Iannotti N."/>
            <person name="Marturano G."/>
            <person name="Paoli F."/>
            <person name="Bruttini M."/>
            <person name="Carapelli A."/>
            <person name="Frati F."/>
            <person name="Nardi F."/>
        </authorList>
    </citation>
    <scope>NUCLEOTIDE SEQUENCE [LARGE SCALE GENOMIC DNA]</scope>
    <source>
        <strain evidence="1">DMR45628</strain>
    </source>
</reference>
<protein>
    <submittedName>
        <fullName evidence="1">Uncharacterized protein</fullName>
    </submittedName>
</protein>